<dbReference type="OrthoDB" id="1261237at2"/>
<gene>
    <name evidence="3" type="ORF">FJA49_09315</name>
</gene>
<feature type="domain" description="DUF6705" evidence="2">
    <location>
        <begin position="1"/>
        <end position="192"/>
    </location>
</feature>
<dbReference type="RefSeq" id="WP_140000710.1">
    <property type="nucleotide sequence ID" value="NZ_VFJE01000054.1"/>
</dbReference>
<feature type="chain" id="PRO_5021392076" description="DUF6705 domain-containing protein" evidence="1">
    <location>
        <begin position="19"/>
        <end position="192"/>
    </location>
</feature>
<organism evidence="3 4">
    <name type="scientific">Flavobacterium microcysteis</name>
    <dbReference type="NCBI Taxonomy" id="2596891"/>
    <lineage>
        <taxon>Bacteria</taxon>
        <taxon>Pseudomonadati</taxon>
        <taxon>Bacteroidota</taxon>
        <taxon>Flavobacteriia</taxon>
        <taxon>Flavobacteriales</taxon>
        <taxon>Flavobacteriaceae</taxon>
        <taxon>Flavobacterium</taxon>
    </lineage>
</organism>
<evidence type="ECO:0000313" key="3">
    <source>
        <dbReference type="EMBL" id="TPD68258.1"/>
    </source>
</evidence>
<evidence type="ECO:0000313" key="4">
    <source>
        <dbReference type="Proteomes" id="UP000319175"/>
    </source>
</evidence>
<dbReference type="InterPro" id="IPR046551">
    <property type="entry name" value="DUF6705"/>
</dbReference>
<keyword evidence="1" id="KW-0732">Signal</keyword>
<evidence type="ECO:0000259" key="2">
    <source>
        <dbReference type="Pfam" id="PF20448"/>
    </source>
</evidence>
<keyword evidence="4" id="KW-1185">Reference proteome</keyword>
<sequence length="192" mass="21817">MKNIFLILMLITSFLSQAQIVDIKNLDSQSDLPSGSYIKDINGDFDKFVGTWVWVDAGKSVTFKLQKITRYLDSEYNNYSDFMIGDYSYSSNGRVIVNTISQNSDPNPDLHPMYSCCPYETQIMFSFKDVRLRKDECRAFFEFLPGSTTQMKLTLKNNEGPRGTLVPEGGSLDITQSNPSFIIPNDIILTKQ</sequence>
<dbReference type="AlphaFoldDB" id="A0A501Q775"/>
<dbReference type="Proteomes" id="UP000319175">
    <property type="component" value="Unassembled WGS sequence"/>
</dbReference>
<dbReference type="EMBL" id="VFJE01000054">
    <property type="protein sequence ID" value="TPD68258.1"/>
    <property type="molecule type" value="Genomic_DNA"/>
</dbReference>
<name>A0A501Q775_9FLAO</name>
<comment type="caution">
    <text evidence="3">The sequence shown here is derived from an EMBL/GenBank/DDBJ whole genome shotgun (WGS) entry which is preliminary data.</text>
</comment>
<evidence type="ECO:0000256" key="1">
    <source>
        <dbReference type="SAM" id="SignalP"/>
    </source>
</evidence>
<dbReference type="Pfam" id="PF20448">
    <property type="entry name" value="DUF6705"/>
    <property type="match status" value="1"/>
</dbReference>
<proteinExistence type="predicted"/>
<protein>
    <recommendedName>
        <fullName evidence="2">DUF6705 domain-containing protein</fullName>
    </recommendedName>
</protein>
<reference evidence="3 4" key="1">
    <citation type="submission" date="2019-06" db="EMBL/GenBank/DDBJ databases">
        <title>Flavobacterium sp. MaA-Y11 from geoumgang.</title>
        <authorList>
            <person name="Jeong S."/>
        </authorList>
    </citation>
    <scope>NUCLEOTIDE SEQUENCE [LARGE SCALE GENOMIC DNA]</scope>
    <source>
        <strain evidence="3 4">MaA-Y11</strain>
    </source>
</reference>
<feature type="signal peptide" evidence="1">
    <location>
        <begin position="1"/>
        <end position="18"/>
    </location>
</feature>
<accession>A0A501Q775</accession>